<keyword evidence="1" id="KW-0812">Transmembrane</keyword>
<gene>
    <name evidence="2" type="ORF">CryarDRAFT_1043</name>
</gene>
<keyword evidence="1" id="KW-0472">Membrane</keyword>
<name>A0A010YXQ8_9ACTN</name>
<evidence type="ECO:0000256" key="1">
    <source>
        <dbReference type="SAM" id="Phobius"/>
    </source>
</evidence>
<reference evidence="2 3" key="1">
    <citation type="submission" date="2013-07" db="EMBL/GenBank/DDBJ databases">
        <authorList>
            <consortium name="DOE Joint Genome Institute"/>
            <person name="Eisen J."/>
            <person name="Huntemann M."/>
            <person name="Han J."/>
            <person name="Chen A."/>
            <person name="Kyrpides N."/>
            <person name="Mavromatis K."/>
            <person name="Markowitz V."/>
            <person name="Palaniappan K."/>
            <person name="Ivanova N."/>
            <person name="Schaumberg A."/>
            <person name="Pati A."/>
            <person name="Liolios K."/>
            <person name="Nordberg H.P."/>
            <person name="Cantor M.N."/>
            <person name="Hua S.X."/>
            <person name="Woyke T."/>
        </authorList>
    </citation>
    <scope>NUCLEOTIDE SEQUENCE [LARGE SCALE GENOMIC DNA]</scope>
    <source>
        <strain evidence="2 3">DSM 44712</strain>
    </source>
</reference>
<protein>
    <submittedName>
        <fullName evidence="2">Putative membrane protein</fullName>
    </submittedName>
</protein>
<feature type="transmembrane region" description="Helical" evidence="1">
    <location>
        <begin position="99"/>
        <end position="120"/>
    </location>
</feature>
<feature type="transmembrane region" description="Helical" evidence="1">
    <location>
        <begin position="165"/>
        <end position="187"/>
    </location>
</feature>
<dbReference type="InterPro" id="IPR002798">
    <property type="entry name" value="SpoIIM-like"/>
</dbReference>
<dbReference type="EMBL" id="JFBT01000001">
    <property type="protein sequence ID" value="EXG79988.1"/>
    <property type="molecule type" value="Genomic_DNA"/>
</dbReference>
<evidence type="ECO:0000313" key="3">
    <source>
        <dbReference type="Proteomes" id="UP000021053"/>
    </source>
</evidence>
<dbReference type="PANTHER" id="PTHR35337:SF1">
    <property type="entry name" value="SLR1478 PROTEIN"/>
    <property type="match status" value="1"/>
</dbReference>
<accession>A0A010YXQ8</accession>
<sequence length="331" mass="35088">MDLDAYVAEHAGEWRRLEELLGRRRLTGSESDELIALYQRAATHLSAVQSRAPDPALVGRLSRLVARARSAVTGSSAPSWLTFARFFTVGFPVAVYRAWPWWCGVATAFSAVSFGLIAWFGTHPELAAQLAPESALRQLVEHDFADYYSENPAQDFAAQVWTNNALIAALCVFAGVLIVPLIIVLINNAVGVGEVGGVMVAYGKADVFFGLITPHGLLELTAVFVAAGAGLRIGWSWIAPGPGRTRAQALAETSRAAVLIALGLVVVLAISGVIEAFVTPSGLPTWARIGIGVVAFGGFLTYVFVLGRRAALAGETGDLALGEREDFAPAV</sequence>
<dbReference type="HOGENOM" id="CLU_069787_0_0_11"/>
<dbReference type="AlphaFoldDB" id="A0A010YXQ8"/>
<keyword evidence="3" id="KW-1185">Reference proteome</keyword>
<feature type="transmembrane region" description="Helical" evidence="1">
    <location>
        <begin position="256"/>
        <end position="274"/>
    </location>
</feature>
<keyword evidence="1" id="KW-1133">Transmembrane helix</keyword>
<dbReference type="Proteomes" id="UP000021053">
    <property type="component" value="Unassembled WGS sequence"/>
</dbReference>
<organism evidence="2 3">
    <name type="scientific">Cryptosporangium arvum DSM 44712</name>
    <dbReference type="NCBI Taxonomy" id="927661"/>
    <lineage>
        <taxon>Bacteria</taxon>
        <taxon>Bacillati</taxon>
        <taxon>Actinomycetota</taxon>
        <taxon>Actinomycetes</taxon>
        <taxon>Cryptosporangiales</taxon>
        <taxon>Cryptosporangiaceae</taxon>
        <taxon>Cryptosporangium</taxon>
    </lineage>
</organism>
<dbReference type="RefSeq" id="WP_035848751.1">
    <property type="nucleotide sequence ID" value="NZ_KK073874.1"/>
</dbReference>
<evidence type="ECO:0000313" key="2">
    <source>
        <dbReference type="EMBL" id="EXG79988.1"/>
    </source>
</evidence>
<dbReference type="PANTHER" id="PTHR35337">
    <property type="entry name" value="SLR1478 PROTEIN"/>
    <property type="match status" value="1"/>
</dbReference>
<feature type="transmembrane region" description="Helical" evidence="1">
    <location>
        <begin position="207"/>
        <end position="235"/>
    </location>
</feature>
<feature type="transmembrane region" description="Helical" evidence="1">
    <location>
        <begin position="286"/>
        <end position="305"/>
    </location>
</feature>
<dbReference type="PATRIC" id="fig|927661.3.peg.1024"/>
<proteinExistence type="predicted"/>
<comment type="caution">
    <text evidence="2">The sequence shown here is derived from an EMBL/GenBank/DDBJ whole genome shotgun (WGS) entry which is preliminary data.</text>
</comment>
<dbReference type="OrthoDB" id="5243448at2"/>
<dbReference type="Pfam" id="PF01944">
    <property type="entry name" value="SpoIIM"/>
    <property type="match status" value="1"/>
</dbReference>